<evidence type="ECO:0000256" key="11">
    <source>
        <dbReference type="ARBA" id="ARBA00023136"/>
    </source>
</evidence>
<keyword evidence="6" id="KW-0328">Glycosyltransferase</keyword>
<keyword evidence="10 14" id="KW-1133">Transmembrane helix</keyword>
<evidence type="ECO:0000256" key="9">
    <source>
        <dbReference type="ARBA" id="ARBA00022824"/>
    </source>
</evidence>
<comment type="caution">
    <text evidence="15">The sequence shown here is derived from an EMBL/GenBank/DDBJ whole genome shotgun (WGS) entry which is preliminary data.</text>
</comment>
<evidence type="ECO:0000256" key="8">
    <source>
        <dbReference type="ARBA" id="ARBA00022692"/>
    </source>
</evidence>
<reference evidence="15 16" key="1">
    <citation type="submission" date="2023-11" db="EMBL/GenBank/DDBJ databases">
        <authorList>
            <person name="Hedman E."/>
            <person name="Englund M."/>
            <person name="Stromberg M."/>
            <person name="Nyberg Akerstrom W."/>
            <person name="Nylinder S."/>
            <person name="Jareborg N."/>
            <person name="Kallberg Y."/>
            <person name="Kronander E."/>
        </authorList>
    </citation>
    <scope>NUCLEOTIDE SEQUENCE [LARGE SCALE GENOMIC DNA]</scope>
</reference>
<evidence type="ECO:0000256" key="12">
    <source>
        <dbReference type="ARBA" id="ARBA00044727"/>
    </source>
</evidence>
<dbReference type="PANTHER" id="PTHR12989">
    <property type="entry name" value="ALPHA-1,2-GLUCOSYLTRANSFERASE ALG10"/>
    <property type="match status" value="1"/>
</dbReference>
<evidence type="ECO:0000256" key="7">
    <source>
        <dbReference type="ARBA" id="ARBA00022679"/>
    </source>
</evidence>
<evidence type="ECO:0000256" key="3">
    <source>
        <dbReference type="ARBA" id="ARBA00010600"/>
    </source>
</evidence>
<keyword evidence="9" id="KW-0256">Endoplasmic reticulum</keyword>
<dbReference type="PANTHER" id="PTHR12989:SF10">
    <property type="entry name" value="DOL-P-GLC:GLC(2)MAN(9)GLCNAC(2)-PP-DOL ALPHA-1,2-GLUCOSYLTRANSFERASE-RELATED"/>
    <property type="match status" value="1"/>
</dbReference>
<evidence type="ECO:0000313" key="15">
    <source>
        <dbReference type="EMBL" id="CAK1597981.1"/>
    </source>
</evidence>
<comment type="similarity">
    <text evidence="3">Belongs to the ALG10 glucosyltransferase family.</text>
</comment>
<evidence type="ECO:0000256" key="13">
    <source>
        <dbReference type="ARBA" id="ARBA00048064"/>
    </source>
</evidence>
<evidence type="ECO:0000256" key="2">
    <source>
        <dbReference type="ARBA" id="ARBA00004922"/>
    </source>
</evidence>
<dbReference type="GO" id="GO:0006488">
    <property type="term" value="P:dolichol-linked oligosaccharide biosynthetic process"/>
    <property type="evidence" value="ECO:0007669"/>
    <property type="project" value="InterPro"/>
</dbReference>
<evidence type="ECO:0000256" key="10">
    <source>
        <dbReference type="ARBA" id="ARBA00022989"/>
    </source>
</evidence>
<evidence type="ECO:0000256" key="4">
    <source>
        <dbReference type="ARBA" id="ARBA00011967"/>
    </source>
</evidence>
<comment type="subcellular location">
    <subcellularLocation>
        <location evidence="1">Endoplasmic reticulum membrane</location>
        <topology evidence="1">Multi-pass membrane protein</topology>
    </subcellularLocation>
</comment>
<keyword evidence="11 14" id="KW-0472">Membrane</keyword>
<gene>
    <name evidence="15" type="ORF">PARMNEM_LOCUS17057</name>
</gene>
<evidence type="ECO:0000313" key="16">
    <source>
        <dbReference type="Proteomes" id="UP001314205"/>
    </source>
</evidence>
<evidence type="ECO:0000256" key="5">
    <source>
        <dbReference type="ARBA" id="ARBA00018512"/>
    </source>
</evidence>
<evidence type="ECO:0000256" key="6">
    <source>
        <dbReference type="ARBA" id="ARBA00022676"/>
    </source>
</evidence>
<evidence type="ECO:0000256" key="14">
    <source>
        <dbReference type="SAM" id="Phobius"/>
    </source>
</evidence>
<accession>A0AAV1LS01</accession>
<dbReference type="EMBL" id="CAVLGL010000096">
    <property type="protein sequence ID" value="CAK1597981.1"/>
    <property type="molecule type" value="Genomic_DNA"/>
</dbReference>
<proteinExistence type="inferred from homology"/>
<protein>
    <recommendedName>
        <fullName evidence="5">Dol-P-Glc:Glc(2)Man(9)GlcNAc(2)-PP-Dol alpha-1,2-glucosyltransferase</fullName>
        <ecNumber evidence="4">2.4.1.256</ecNumber>
    </recommendedName>
</protein>
<dbReference type="EC" id="2.4.1.256" evidence="4"/>
<keyword evidence="16" id="KW-1185">Reference proteome</keyword>
<evidence type="ECO:0000256" key="1">
    <source>
        <dbReference type="ARBA" id="ARBA00004477"/>
    </source>
</evidence>
<dbReference type="GO" id="GO:0005789">
    <property type="term" value="C:endoplasmic reticulum membrane"/>
    <property type="evidence" value="ECO:0007669"/>
    <property type="project" value="UniProtKB-SubCell"/>
</dbReference>
<keyword evidence="7" id="KW-0808">Transferase</keyword>
<comment type="catalytic activity">
    <reaction evidence="13">
        <text>an alpha-D-Glc-(1-&gt;3)-alpha-D-Glc-(1-&gt;3)-alpha-D-Man-(1-&gt;2)-alpha-D-Man-(1-&gt;2)-alpha-D-Man-(1-&gt;3)-[alpha-D-Man-(1-&gt;2)-alpha-D-Man-(1-&gt;3)-[alpha-D-Man-(1-&gt;2)-alpha-D-Man-(1-&gt;6)]-alpha-D-Man-(1-&gt;6)]-beta-D-Man-(1-&gt;4)-beta-D-GlcNAc-(1-&gt;4)-alpha-D-GlcNAc-diphospho-di-trans,poly-cis-dolichol + a di-trans,poly-cis-dolichyl beta-D-glucosyl phosphate = a alpha-D-Glc-(1-&gt;2)-alpha-D-Glc-(1-&gt;3)-alpha-D-Glc-(1-&gt;3)-alpha-D-Man-(1-&gt;2)-alpha-D-Man-(1-&gt;2)-alpha-D-Man-(1-&gt;3)-[alpha-D-Man-(1-&gt;2)-alpha-D-Man-(1-&gt;3)-[alpha-D-Man-(1-&gt;2)-alpha-D-Man-(1-&gt;6)]-alpha-D-Man-(1-&gt;6)]-beta-D-Man-(1-&gt;4)-beta-D-GlcNAc-(1-&gt;4)-alpha-D-GlcNAc-diphospho-di-trans,poly-cis-dolichol + a di-trans,poly-cis-dolichyl phosphate + H(+)</text>
        <dbReference type="Rhea" id="RHEA:29543"/>
        <dbReference type="Rhea" id="RHEA-COMP:19498"/>
        <dbReference type="Rhea" id="RHEA-COMP:19502"/>
        <dbReference type="Rhea" id="RHEA-COMP:19512"/>
        <dbReference type="Rhea" id="RHEA-COMP:19522"/>
        <dbReference type="ChEBI" id="CHEBI:15378"/>
        <dbReference type="ChEBI" id="CHEBI:57525"/>
        <dbReference type="ChEBI" id="CHEBI:57683"/>
        <dbReference type="ChEBI" id="CHEBI:132522"/>
        <dbReference type="ChEBI" id="CHEBI:132523"/>
        <dbReference type="EC" id="2.4.1.256"/>
    </reaction>
    <physiologicalReaction direction="left-to-right" evidence="13">
        <dbReference type="Rhea" id="RHEA:29544"/>
    </physiologicalReaction>
</comment>
<sequence length="84" mass="10335">MGNGLENDDDFDSTFVVVALQKMIDIRYFLVPYIILRLRFVRPTYEIVSFEFIWYLIINALTFNVFFTKEIYWKDFEYAQRIIW</sequence>
<comment type="pathway">
    <text evidence="2">Protein modification; protein glycosylation.</text>
</comment>
<name>A0AAV1LS01_9NEOP</name>
<keyword evidence="8 14" id="KW-0812">Transmembrane</keyword>
<dbReference type="GO" id="GO:0106073">
    <property type="term" value="F:dolichyl pyrophosphate Glc2Man9GlcNAc2 alpha-1,2-glucosyltransferase activity"/>
    <property type="evidence" value="ECO:0007669"/>
    <property type="project" value="UniProtKB-EC"/>
</dbReference>
<dbReference type="Proteomes" id="UP001314205">
    <property type="component" value="Unassembled WGS sequence"/>
</dbReference>
<comment type="function">
    <text evidence="12">Dol-P-Glc:Glc(2)Man(9)GlcNAc(2)-PP-Dol alpha-1,2-glucosyltransferase that operates in the biosynthetic pathway of dolichol-linked oligosaccharides, the glycan precursors employed in protein asparagine (N)-glycosylation. The assembly of dolichol-linked oligosaccharides begins on the cytosolic side of the endoplasmic reticulum membrane and finishes in its lumen. The sequential addition of sugars to dolichol pyrophosphate produces dolichol-linked oligosaccharides containing fourteen sugars, including two GlcNAcs, nine mannoses and three glucoses. Once assembled, the oligosaccharide is transferred from the lipid to nascent proteins by oligosaccharyltransferases. In the lumen of the endoplasmic reticulum, adds the third and last glucose residue from dolichyl phosphate glucose (Dol-P-Glc) onto the lipid-linked oligosaccharide intermediate Glc(2)Man(9)GlcNAc(2)-PP-Dol to produce Glc(3)Man(9)GlcNAc(2)-PP-Dol.</text>
</comment>
<feature type="transmembrane region" description="Helical" evidence="14">
    <location>
        <begin position="48"/>
        <end position="67"/>
    </location>
</feature>
<dbReference type="InterPro" id="IPR016900">
    <property type="entry name" value="Alg10"/>
</dbReference>
<organism evidence="15 16">
    <name type="scientific">Parnassius mnemosyne</name>
    <name type="common">clouded apollo</name>
    <dbReference type="NCBI Taxonomy" id="213953"/>
    <lineage>
        <taxon>Eukaryota</taxon>
        <taxon>Metazoa</taxon>
        <taxon>Ecdysozoa</taxon>
        <taxon>Arthropoda</taxon>
        <taxon>Hexapoda</taxon>
        <taxon>Insecta</taxon>
        <taxon>Pterygota</taxon>
        <taxon>Neoptera</taxon>
        <taxon>Endopterygota</taxon>
        <taxon>Lepidoptera</taxon>
        <taxon>Glossata</taxon>
        <taxon>Ditrysia</taxon>
        <taxon>Papilionoidea</taxon>
        <taxon>Papilionidae</taxon>
        <taxon>Parnassiinae</taxon>
        <taxon>Parnassini</taxon>
        <taxon>Parnassius</taxon>
        <taxon>Driopa</taxon>
    </lineage>
</organism>
<dbReference type="AlphaFoldDB" id="A0AAV1LS01"/>